<evidence type="ECO:0000313" key="7">
    <source>
        <dbReference type="Proteomes" id="UP000230886"/>
    </source>
</evidence>
<comment type="caution">
    <text evidence="6">The sequence shown here is derived from an EMBL/GenBank/DDBJ whole genome shotgun (WGS) entry which is preliminary data.</text>
</comment>
<dbReference type="SMART" id="SM00895">
    <property type="entry name" value="FCD"/>
    <property type="match status" value="1"/>
</dbReference>
<reference evidence="6 7" key="1">
    <citation type="submission" date="2017-07" db="EMBL/GenBank/DDBJ databases">
        <title>Draft sequence of Rhodococcus enclensis 23b-28.</title>
        <authorList>
            <person name="Besaury L."/>
            <person name="Sancelme M."/>
            <person name="Amato P."/>
            <person name="Lallement A."/>
            <person name="Delort A.-M."/>
        </authorList>
    </citation>
    <scope>NUCLEOTIDE SEQUENCE [LARGE SCALE GENOMIC DNA]</scope>
    <source>
        <strain evidence="6 7">23b-28</strain>
    </source>
</reference>
<evidence type="ECO:0000256" key="3">
    <source>
        <dbReference type="ARBA" id="ARBA00023163"/>
    </source>
</evidence>
<evidence type="ECO:0000313" key="6">
    <source>
        <dbReference type="EMBL" id="PCK27385.1"/>
    </source>
</evidence>
<dbReference type="SUPFAM" id="SSF46785">
    <property type="entry name" value="Winged helix' DNA-binding domain"/>
    <property type="match status" value="1"/>
</dbReference>
<dbReference type="InterPro" id="IPR011711">
    <property type="entry name" value="GntR_C"/>
</dbReference>
<dbReference type="AlphaFoldDB" id="A0A1X0LP99"/>
<dbReference type="PROSITE" id="PS50949">
    <property type="entry name" value="HTH_GNTR"/>
    <property type="match status" value="1"/>
</dbReference>
<accession>A0A1X0LP99</accession>
<dbReference type="InterPro" id="IPR036388">
    <property type="entry name" value="WH-like_DNA-bd_sf"/>
</dbReference>
<gene>
    <name evidence="6" type="ORF">CHR55_11525</name>
    <name evidence="5" type="ORF">PXH69_15005</name>
</gene>
<dbReference type="InterPro" id="IPR036390">
    <property type="entry name" value="WH_DNA-bd_sf"/>
</dbReference>
<dbReference type="Proteomes" id="UP000230886">
    <property type="component" value="Unassembled WGS sequence"/>
</dbReference>
<dbReference type="SMART" id="SM00345">
    <property type="entry name" value="HTH_GNTR"/>
    <property type="match status" value="1"/>
</dbReference>
<proteinExistence type="predicted"/>
<name>A0A1X0LP99_RHOSG</name>
<dbReference type="InterPro" id="IPR008920">
    <property type="entry name" value="TF_FadR/GntR_C"/>
</dbReference>
<keyword evidence="3" id="KW-0804">Transcription</keyword>
<dbReference type="Proteomes" id="UP001217325">
    <property type="component" value="Unassembled WGS sequence"/>
</dbReference>
<evidence type="ECO:0000256" key="2">
    <source>
        <dbReference type="ARBA" id="ARBA00023125"/>
    </source>
</evidence>
<evidence type="ECO:0000256" key="1">
    <source>
        <dbReference type="ARBA" id="ARBA00023015"/>
    </source>
</evidence>
<dbReference type="PRINTS" id="PR00035">
    <property type="entry name" value="HTHGNTR"/>
</dbReference>
<dbReference type="PANTHER" id="PTHR43537:SF45">
    <property type="entry name" value="GNTR FAMILY REGULATORY PROTEIN"/>
    <property type="match status" value="1"/>
</dbReference>
<dbReference type="Gene3D" id="1.20.120.530">
    <property type="entry name" value="GntR ligand-binding domain-like"/>
    <property type="match status" value="1"/>
</dbReference>
<evidence type="ECO:0000313" key="5">
    <source>
        <dbReference type="EMBL" id="MDE8646268.1"/>
    </source>
</evidence>
<dbReference type="RefSeq" id="WP_019744458.1">
    <property type="nucleotide sequence ID" value="NZ_AP023172.1"/>
</dbReference>
<dbReference type="Pfam" id="PF07729">
    <property type="entry name" value="FCD"/>
    <property type="match status" value="1"/>
</dbReference>
<evidence type="ECO:0000259" key="4">
    <source>
        <dbReference type="PROSITE" id="PS50949"/>
    </source>
</evidence>
<dbReference type="SUPFAM" id="SSF48008">
    <property type="entry name" value="GntR ligand-binding domain-like"/>
    <property type="match status" value="1"/>
</dbReference>
<reference evidence="5" key="2">
    <citation type="submission" date="2023-02" db="EMBL/GenBank/DDBJ databases">
        <title>A novel hydrolase synthesized by Rhodococcus erythropolis HQ is responsible for the detoxification of Zearalenone.</title>
        <authorList>
            <person name="Hu J."/>
            <person name="Xu J."/>
        </authorList>
    </citation>
    <scope>NUCLEOTIDE SEQUENCE</scope>
    <source>
        <strain evidence="5">HQ</strain>
    </source>
</reference>
<dbReference type="Pfam" id="PF00392">
    <property type="entry name" value="GntR"/>
    <property type="match status" value="1"/>
</dbReference>
<dbReference type="InterPro" id="IPR000524">
    <property type="entry name" value="Tscrpt_reg_HTH_GntR"/>
</dbReference>
<organism evidence="6 7">
    <name type="scientific">Rhodococcus qingshengii</name>
    <dbReference type="NCBI Taxonomy" id="334542"/>
    <lineage>
        <taxon>Bacteria</taxon>
        <taxon>Bacillati</taxon>
        <taxon>Actinomycetota</taxon>
        <taxon>Actinomycetes</taxon>
        <taxon>Mycobacteriales</taxon>
        <taxon>Nocardiaceae</taxon>
        <taxon>Rhodococcus</taxon>
        <taxon>Rhodococcus erythropolis group</taxon>
    </lineage>
</organism>
<dbReference type="GO" id="GO:0003677">
    <property type="term" value="F:DNA binding"/>
    <property type="evidence" value="ECO:0007669"/>
    <property type="project" value="UniProtKB-KW"/>
</dbReference>
<sequence>MSTGMNTAPEPLREVVYRELRTELVNGTIGFDQRLTEPKLSTRFGISRTPVREALTMLCADGLLRREEYGFSAVRPSIPRIRDLYELRITLELQGITRAIADPTIRHDRTILDDELVRWRALALDPPAQEPGFVELDEEFHVAVLRASGNNELVASLLSVNSRIRHVRMYDFMVNGRIDTSIAEHIRILEELRAGNLPEARTLLHQHIGESLDVVLDRVTRAITALSLANITD</sequence>
<keyword evidence="2" id="KW-0238">DNA-binding</keyword>
<dbReference type="GO" id="GO:0003700">
    <property type="term" value="F:DNA-binding transcription factor activity"/>
    <property type="evidence" value="ECO:0007669"/>
    <property type="project" value="InterPro"/>
</dbReference>
<keyword evidence="1" id="KW-0805">Transcription regulation</keyword>
<dbReference type="EMBL" id="NOVD01000005">
    <property type="protein sequence ID" value="PCK27385.1"/>
    <property type="molecule type" value="Genomic_DNA"/>
</dbReference>
<feature type="domain" description="HTH gntR-type" evidence="4">
    <location>
        <begin position="10"/>
        <end position="77"/>
    </location>
</feature>
<dbReference type="GeneID" id="57488317"/>
<dbReference type="KEGG" id="rqi:C1M55_07825"/>
<dbReference type="PANTHER" id="PTHR43537">
    <property type="entry name" value="TRANSCRIPTIONAL REGULATOR, GNTR FAMILY"/>
    <property type="match status" value="1"/>
</dbReference>
<accession>A0A2A5JCU0</accession>
<dbReference type="Gene3D" id="1.10.10.10">
    <property type="entry name" value="Winged helix-like DNA-binding domain superfamily/Winged helix DNA-binding domain"/>
    <property type="match status" value="1"/>
</dbReference>
<dbReference type="EMBL" id="JARDXE010000008">
    <property type="protein sequence ID" value="MDE8646268.1"/>
    <property type="molecule type" value="Genomic_DNA"/>
</dbReference>
<protein>
    <submittedName>
        <fullName evidence="6">GntR family transcriptional regulator</fullName>
    </submittedName>
</protein>